<dbReference type="EMBL" id="VNHY01000001">
    <property type="protein sequence ID" value="TYP95486.1"/>
    <property type="molecule type" value="Genomic_DNA"/>
</dbReference>
<proteinExistence type="predicted"/>
<dbReference type="InterPro" id="IPR010376">
    <property type="entry name" value="GBBH-like_N"/>
</dbReference>
<dbReference type="GO" id="GO:0046872">
    <property type="term" value="F:metal ion binding"/>
    <property type="evidence" value="ECO:0007669"/>
    <property type="project" value="UniProtKB-KW"/>
</dbReference>
<dbReference type="Pfam" id="PF06155">
    <property type="entry name" value="GBBH-like_N"/>
    <property type="match status" value="1"/>
</dbReference>
<sequence>MSDQVIPTGIEVSNSDQVLEIEWSDGHHSEYPLFGLRKNCPCVTCRGGHGNMNSFDRSLFFVDPTQNFEVEDIKQIGNHAIKIFWNDGHNNGMYQWGTLRDMCPCKECYPEQA</sequence>
<dbReference type="PANTHER" id="PTHR35303">
    <property type="entry name" value="OS02G0197800 PROTEIN"/>
    <property type="match status" value="1"/>
</dbReference>
<name>A0A5D3YMY2_9BACT</name>
<keyword evidence="5" id="KW-1185">Reference proteome</keyword>
<dbReference type="RefSeq" id="WP_148898153.1">
    <property type="nucleotide sequence ID" value="NZ_VNHY01000001.1"/>
</dbReference>
<dbReference type="Proteomes" id="UP000324595">
    <property type="component" value="Unassembled WGS sequence"/>
</dbReference>
<keyword evidence="2" id="KW-0408">Iron</keyword>
<gene>
    <name evidence="4" type="ORF">LX73_0792</name>
</gene>
<evidence type="ECO:0000313" key="4">
    <source>
        <dbReference type="EMBL" id="TYP95486.1"/>
    </source>
</evidence>
<evidence type="ECO:0000259" key="3">
    <source>
        <dbReference type="Pfam" id="PF06155"/>
    </source>
</evidence>
<evidence type="ECO:0000256" key="2">
    <source>
        <dbReference type="ARBA" id="ARBA00023004"/>
    </source>
</evidence>
<accession>A0A5D3YMY2</accession>
<protein>
    <submittedName>
        <fullName evidence="4">DUF971 family protein</fullName>
    </submittedName>
</protein>
<comment type="caution">
    <text evidence="4">The sequence shown here is derived from an EMBL/GenBank/DDBJ whole genome shotgun (WGS) entry which is preliminary data.</text>
</comment>
<dbReference type="Gene3D" id="3.30.2020.30">
    <property type="match status" value="1"/>
</dbReference>
<evidence type="ECO:0000256" key="1">
    <source>
        <dbReference type="ARBA" id="ARBA00022723"/>
    </source>
</evidence>
<keyword evidence="1" id="KW-0479">Metal-binding</keyword>
<reference evidence="4 5" key="1">
    <citation type="submission" date="2019-07" db="EMBL/GenBank/DDBJ databases">
        <title>Genomic Encyclopedia of Archaeal and Bacterial Type Strains, Phase II (KMG-II): from individual species to whole genera.</title>
        <authorList>
            <person name="Goeker M."/>
        </authorList>
    </citation>
    <scope>NUCLEOTIDE SEQUENCE [LARGE SCALE GENOMIC DNA]</scope>
    <source>
        <strain evidence="4 5">DSM 21935</strain>
    </source>
</reference>
<dbReference type="InterPro" id="IPR038492">
    <property type="entry name" value="GBBH-like_N_sf"/>
</dbReference>
<evidence type="ECO:0000313" key="5">
    <source>
        <dbReference type="Proteomes" id="UP000324595"/>
    </source>
</evidence>
<feature type="domain" description="Gamma-butyrobetaine hydroxylase-like N-terminal" evidence="3">
    <location>
        <begin position="10"/>
        <end position="100"/>
    </location>
</feature>
<dbReference type="OrthoDB" id="9794178at2"/>
<dbReference type="AlphaFoldDB" id="A0A5D3YMY2"/>
<organism evidence="4 5">
    <name type="scientific">Fodinibius salinus</name>
    <dbReference type="NCBI Taxonomy" id="860790"/>
    <lineage>
        <taxon>Bacteria</taxon>
        <taxon>Pseudomonadati</taxon>
        <taxon>Balneolota</taxon>
        <taxon>Balneolia</taxon>
        <taxon>Balneolales</taxon>
        <taxon>Balneolaceae</taxon>
        <taxon>Fodinibius</taxon>
    </lineage>
</organism>